<keyword evidence="3" id="KW-1185">Reference proteome</keyword>
<evidence type="ECO:0000256" key="1">
    <source>
        <dbReference type="SAM" id="MobiDB-lite"/>
    </source>
</evidence>
<dbReference type="PATRIC" id="fig|1430899.3.peg.779"/>
<dbReference type="OrthoDB" id="2365025at2"/>
<feature type="compositionally biased region" description="Acidic residues" evidence="1">
    <location>
        <begin position="70"/>
        <end position="82"/>
    </location>
</feature>
<dbReference type="EMBL" id="AZHO01000007">
    <property type="protein sequence ID" value="KMT60627.1"/>
    <property type="molecule type" value="Genomic_DNA"/>
</dbReference>
<evidence type="ECO:0000313" key="2">
    <source>
        <dbReference type="EMBL" id="KMT60627.1"/>
    </source>
</evidence>
<protein>
    <submittedName>
        <fullName evidence="2">Uncharacterized protein</fullName>
    </submittedName>
</protein>
<feature type="region of interest" description="Disordered" evidence="1">
    <location>
        <begin position="70"/>
        <end position="90"/>
    </location>
</feature>
<gene>
    <name evidence="2" type="ORF">X560_0755</name>
</gene>
<reference evidence="2 3" key="1">
    <citation type="journal article" date="2015" name="Genome Biol. Evol.">
        <title>Comparative Genomics of Listeria Sensu Lato: Genus-Wide Differences in Evolutionary Dynamics and the Progressive Gain of Complex, Potentially Pathogenicity-Related Traits through Lateral Gene Transfer.</title>
        <authorList>
            <person name="Chiara M."/>
            <person name="Caruso M."/>
            <person name="D'Erchia A.M."/>
            <person name="Manzari C."/>
            <person name="Fraccalvieri R."/>
            <person name="Goffredo E."/>
            <person name="Latorre L."/>
            <person name="Miccolupo A."/>
            <person name="Padalino I."/>
            <person name="Santagada G."/>
            <person name="Chiocco D."/>
            <person name="Pesole G."/>
            <person name="Horner D.S."/>
            <person name="Parisi A."/>
        </authorList>
    </citation>
    <scope>NUCLEOTIDE SEQUENCE [LARGE SCALE GENOMIC DNA]</scope>
    <source>
        <strain evidence="2 3">1991</strain>
    </source>
</reference>
<dbReference type="Proteomes" id="UP000052258">
    <property type="component" value="Unassembled WGS sequence"/>
</dbReference>
<dbReference type="AlphaFoldDB" id="A0A0J8GD91"/>
<sequence length="132" mass="14875">MTTVIIILLAVAIILFVVSFIKKGDSEQTESEFEEVASQLMHENYELKKRVSALEKAIHSTETGEAIEVITEETTEEKDEETSSTPSPKMQSLLKKQVITLYTSGIATDEIVEQSSLPKEEVEQIIEEYLEH</sequence>
<dbReference type="RefSeq" id="WP_007474449.1">
    <property type="nucleotide sequence ID" value="NZ_KQ130610.1"/>
</dbReference>
<name>A0A0J8GD91_9LIST</name>
<comment type="caution">
    <text evidence="2">The sequence shown here is derived from an EMBL/GenBank/DDBJ whole genome shotgun (WGS) entry which is preliminary data.</text>
</comment>
<accession>A0A0J8GD91</accession>
<evidence type="ECO:0000313" key="3">
    <source>
        <dbReference type="Proteomes" id="UP000052258"/>
    </source>
</evidence>
<proteinExistence type="predicted"/>
<organism evidence="2 3">
    <name type="scientific">Listeria fleischmannii 1991</name>
    <dbReference type="NCBI Taxonomy" id="1430899"/>
    <lineage>
        <taxon>Bacteria</taxon>
        <taxon>Bacillati</taxon>
        <taxon>Bacillota</taxon>
        <taxon>Bacilli</taxon>
        <taxon>Bacillales</taxon>
        <taxon>Listeriaceae</taxon>
        <taxon>Listeria</taxon>
    </lineage>
</organism>